<reference evidence="7" key="1">
    <citation type="submission" date="2021-01" db="EMBL/GenBank/DDBJ databases">
        <authorList>
            <person name="Corre E."/>
            <person name="Pelletier E."/>
            <person name="Niang G."/>
            <person name="Scheremetjew M."/>
            <person name="Finn R."/>
            <person name="Kale V."/>
            <person name="Holt S."/>
            <person name="Cochrane G."/>
            <person name="Meng A."/>
            <person name="Brown T."/>
            <person name="Cohen L."/>
        </authorList>
    </citation>
    <scope>NUCLEOTIDE SEQUENCE</scope>
    <source>
        <strain evidence="7">OF101</strain>
    </source>
</reference>
<organism evidence="7">
    <name type="scientific">Alexandrium catenella</name>
    <name type="common">Red tide dinoflagellate</name>
    <name type="synonym">Gonyaulax catenella</name>
    <dbReference type="NCBI Taxonomy" id="2925"/>
    <lineage>
        <taxon>Eukaryota</taxon>
        <taxon>Sar</taxon>
        <taxon>Alveolata</taxon>
        <taxon>Dinophyceae</taxon>
        <taxon>Gonyaulacales</taxon>
        <taxon>Pyrocystaceae</taxon>
        <taxon>Alexandrium</taxon>
    </lineage>
</organism>
<protein>
    <recommendedName>
        <fullName evidence="2">3-methyl-2-oxobutanoate dehydrogenase (2-methylpropanoyl-transferring)</fullName>
        <ecNumber evidence="2">1.2.4.4</ecNumber>
    </recommendedName>
</protein>
<dbReference type="InterPro" id="IPR005475">
    <property type="entry name" value="Transketolase-like_Pyr-bd"/>
</dbReference>
<evidence type="ECO:0000256" key="1">
    <source>
        <dbReference type="ARBA" id="ARBA00001964"/>
    </source>
</evidence>
<comment type="catalytic activity">
    <reaction evidence="4">
        <text>N(6)-[(R)-lipoyl]-L-lysyl-[protein] + 3-methyl-2-oxobutanoate + H(+) = N(6)-[(R)-S(8)-2-methylpropanoyldihydrolipoyl]-L-lysyl-[protein] + CO2</text>
        <dbReference type="Rhea" id="RHEA:13457"/>
        <dbReference type="Rhea" id="RHEA-COMP:10474"/>
        <dbReference type="Rhea" id="RHEA-COMP:10497"/>
        <dbReference type="ChEBI" id="CHEBI:11851"/>
        <dbReference type="ChEBI" id="CHEBI:15378"/>
        <dbReference type="ChEBI" id="CHEBI:16526"/>
        <dbReference type="ChEBI" id="CHEBI:83099"/>
        <dbReference type="ChEBI" id="CHEBI:83142"/>
        <dbReference type="EC" id="1.2.4.4"/>
    </reaction>
    <physiologicalReaction direction="left-to-right" evidence="4">
        <dbReference type="Rhea" id="RHEA:13458"/>
    </physiologicalReaction>
</comment>
<dbReference type="InterPro" id="IPR029061">
    <property type="entry name" value="THDP-binding"/>
</dbReference>
<dbReference type="PANTHER" id="PTHR42980:SF1">
    <property type="entry name" value="2-OXOISOVALERATE DEHYDROGENASE SUBUNIT BETA, MITOCHONDRIAL"/>
    <property type="match status" value="1"/>
</dbReference>
<sequence>MQFNSQPRRAIASAAPRAANVRRASVAVGGPAGGAEAAPDRGAGSGAPQVMRRCMTRAVDELLSTRENAVYIGEDVEHGGYYRVTEGLRQKHGWRVADFPPDETSLLGVALGYSQVGLLPIVELPYAKYLDCGADMFFETVIMNWLSAGQRPSGLILRLQGFDKGVFGGNFHTHNNLHLPPGLDVVAYSNGEDYTRGLRHAAAQAAAGRVVMLVDSTDLLNRRHLHEKDNAWMRPYPKDVSEVMDFDEVCQYGEGSELLIVSYGNGVPTSLRARHSLMQDHGVQGVTVLDVPYLSGTPAGLLDVLPGFSRVVFADPCKLGQHPHAGLVVKLQNEGLLPAAWRSVAAAPTYNPLGSTVTFLNEADIVEAALQVLK</sequence>
<comment type="cofactor">
    <cofactor evidence="1">
        <name>thiamine diphosphate</name>
        <dbReference type="ChEBI" id="CHEBI:58937"/>
    </cofactor>
</comment>
<evidence type="ECO:0000259" key="6">
    <source>
        <dbReference type="SMART" id="SM00861"/>
    </source>
</evidence>
<dbReference type="InterPro" id="IPR009014">
    <property type="entry name" value="Transketo_C/PFOR_II"/>
</dbReference>
<dbReference type="GO" id="GO:0009083">
    <property type="term" value="P:branched-chain amino acid catabolic process"/>
    <property type="evidence" value="ECO:0007669"/>
    <property type="project" value="TreeGrafter"/>
</dbReference>
<keyword evidence="3" id="KW-0560">Oxidoreductase</keyword>
<dbReference type="Pfam" id="PF02779">
    <property type="entry name" value="Transket_pyr"/>
    <property type="match status" value="1"/>
</dbReference>
<accession>A0A7S1RVE2</accession>
<dbReference type="AlphaFoldDB" id="A0A7S1RVE2"/>
<evidence type="ECO:0000256" key="2">
    <source>
        <dbReference type="ARBA" id="ARBA00012277"/>
    </source>
</evidence>
<feature type="region of interest" description="Disordered" evidence="5">
    <location>
        <begin position="29"/>
        <end position="49"/>
    </location>
</feature>
<dbReference type="EMBL" id="HBGE01087706">
    <property type="protein sequence ID" value="CAD9175436.1"/>
    <property type="molecule type" value="Transcribed_RNA"/>
</dbReference>
<feature type="compositionally biased region" description="Low complexity" evidence="5">
    <location>
        <begin position="29"/>
        <end position="42"/>
    </location>
</feature>
<name>A0A7S1RVE2_ALECA</name>
<evidence type="ECO:0000313" key="7">
    <source>
        <dbReference type="EMBL" id="CAD9175436.1"/>
    </source>
</evidence>
<dbReference type="PANTHER" id="PTHR42980">
    <property type="entry name" value="2-OXOISOVALERATE DEHYDROGENASE SUBUNIT BETA-RELATED"/>
    <property type="match status" value="1"/>
</dbReference>
<dbReference type="SUPFAM" id="SSF52518">
    <property type="entry name" value="Thiamin diphosphate-binding fold (THDP-binding)"/>
    <property type="match status" value="1"/>
</dbReference>
<proteinExistence type="predicted"/>
<dbReference type="EC" id="1.2.4.4" evidence="2"/>
<evidence type="ECO:0000256" key="4">
    <source>
        <dbReference type="ARBA" id="ARBA00051764"/>
    </source>
</evidence>
<dbReference type="SMART" id="SM00861">
    <property type="entry name" value="Transket_pyr"/>
    <property type="match status" value="1"/>
</dbReference>
<gene>
    <name evidence="7" type="ORF">ACAT0790_LOCUS52205</name>
</gene>
<dbReference type="SUPFAM" id="SSF52922">
    <property type="entry name" value="TK C-terminal domain-like"/>
    <property type="match status" value="1"/>
</dbReference>
<feature type="domain" description="Transketolase-like pyrimidine-binding" evidence="6">
    <location>
        <begin position="49"/>
        <end position="222"/>
    </location>
</feature>
<dbReference type="GO" id="GO:0007584">
    <property type="term" value="P:response to nutrient"/>
    <property type="evidence" value="ECO:0007669"/>
    <property type="project" value="TreeGrafter"/>
</dbReference>
<evidence type="ECO:0000256" key="3">
    <source>
        <dbReference type="ARBA" id="ARBA00023002"/>
    </source>
</evidence>
<dbReference type="Gene3D" id="3.40.50.970">
    <property type="match status" value="1"/>
</dbReference>
<dbReference type="GO" id="GO:0003863">
    <property type="term" value="F:branched-chain 2-oxo acid dehydrogenase activity"/>
    <property type="evidence" value="ECO:0007669"/>
    <property type="project" value="UniProtKB-EC"/>
</dbReference>
<evidence type="ECO:0000256" key="5">
    <source>
        <dbReference type="SAM" id="MobiDB-lite"/>
    </source>
</evidence>